<feature type="region of interest" description="Disordered" evidence="1">
    <location>
        <begin position="82"/>
        <end position="122"/>
    </location>
</feature>
<proteinExistence type="predicted"/>
<dbReference type="Proteomes" id="UP001362999">
    <property type="component" value="Unassembled WGS sequence"/>
</dbReference>
<reference evidence="2 3" key="1">
    <citation type="journal article" date="2024" name="J Genomics">
        <title>Draft genome sequencing and assembly of Favolaschia claudopus CIRM-BRFM 2984 isolated from oak limbs.</title>
        <authorList>
            <person name="Navarro D."/>
            <person name="Drula E."/>
            <person name="Chaduli D."/>
            <person name="Cazenave R."/>
            <person name="Ahrendt S."/>
            <person name="Wang J."/>
            <person name="Lipzen A."/>
            <person name="Daum C."/>
            <person name="Barry K."/>
            <person name="Grigoriev I.V."/>
            <person name="Favel A."/>
            <person name="Rosso M.N."/>
            <person name="Martin F."/>
        </authorList>
    </citation>
    <scope>NUCLEOTIDE SEQUENCE [LARGE SCALE GENOMIC DNA]</scope>
    <source>
        <strain evidence="2 3">CIRM-BRFM 2984</strain>
    </source>
</reference>
<dbReference type="AlphaFoldDB" id="A0AAW0EH51"/>
<evidence type="ECO:0000256" key="1">
    <source>
        <dbReference type="SAM" id="MobiDB-lite"/>
    </source>
</evidence>
<evidence type="ECO:0000313" key="3">
    <source>
        <dbReference type="Proteomes" id="UP001362999"/>
    </source>
</evidence>
<protein>
    <submittedName>
        <fullName evidence="2">Uncharacterized protein</fullName>
    </submittedName>
</protein>
<dbReference type="EMBL" id="JAWWNJ010000001">
    <property type="protein sequence ID" value="KAK7064789.1"/>
    <property type="molecule type" value="Genomic_DNA"/>
</dbReference>
<accession>A0AAW0EH51</accession>
<organism evidence="2 3">
    <name type="scientific">Favolaschia claudopus</name>
    <dbReference type="NCBI Taxonomy" id="2862362"/>
    <lineage>
        <taxon>Eukaryota</taxon>
        <taxon>Fungi</taxon>
        <taxon>Dikarya</taxon>
        <taxon>Basidiomycota</taxon>
        <taxon>Agaricomycotina</taxon>
        <taxon>Agaricomycetes</taxon>
        <taxon>Agaricomycetidae</taxon>
        <taxon>Agaricales</taxon>
        <taxon>Marasmiineae</taxon>
        <taxon>Mycenaceae</taxon>
        <taxon>Favolaschia</taxon>
    </lineage>
</organism>
<feature type="region of interest" description="Disordered" evidence="1">
    <location>
        <begin position="1"/>
        <end position="35"/>
    </location>
</feature>
<sequence>MQLSPTFSDPRRRYSRPQWETAQGASRRKFKPSVGDCSRRFRTSIRVARHSRQRLHFNFNASSRASRLQDLDPRRNICTSRLQATSQDSTARQGSNLKTSTASTGTARLARQGIASTSSFVP</sequence>
<feature type="compositionally biased region" description="Polar residues" evidence="1">
    <location>
        <begin position="82"/>
        <end position="106"/>
    </location>
</feature>
<evidence type="ECO:0000313" key="2">
    <source>
        <dbReference type="EMBL" id="KAK7064789.1"/>
    </source>
</evidence>
<feature type="non-terminal residue" evidence="2">
    <location>
        <position position="122"/>
    </location>
</feature>
<comment type="caution">
    <text evidence="2">The sequence shown here is derived from an EMBL/GenBank/DDBJ whole genome shotgun (WGS) entry which is preliminary data.</text>
</comment>
<keyword evidence="3" id="KW-1185">Reference proteome</keyword>
<name>A0AAW0EH51_9AGAR</name>
<gene>
    <name evidence="2" type="ORF">R3P38DRAFT_3339971</name>
</gene>